<feature type="compositionally biased region" description="Polar residues" evidence="1">
    <location>
        <begin position="201"/>
        <end position="213"/>
    </location>
</feature>
<evidence type="ECO:0000256" key="1">
    <source>
        <dbReference type="SAM" id="MobiDB-lite"/>
    </source>
</evidence>
<dbReference type="InterPro" id="IPR004145">
    <property type="entry name" value="DUF243"/>
</dbReference>
<dbReference type="OrthoDB" id="6378257at2759"/>
<organism evidence="4 5">
    <name type="scientific">Hyalella azteca</name>
    <name type="common">Amphipod</name>
    <dbReference type="NCBI Taxonomy" id="294128"/>
    <lineage>
        <taxon>Eukaryota</taxon>
        <taxon>Metazoa</taxon>
        <taxon>Ecdysozoa</taxon>
        <taxon>Arthropoda</taxon>
        <taxon>Crustacea</taxon>
        <taxon>Multicrustacea</taxon>
        <taxon>Malacostraca</taxon>
        <taxon>Eumalacostraca</taxon>
        <taxon>Peracarida</taxon>
        <taxon>Amphipoda</taxon>
        <taxon>Senticaudata</taxon>
        <taxon>Talitrida</taxon>
        <taxon>Talitroidea</taxon>
        <taxon>Hyalellidae</taxon>
        <taxon>Hyalella</taxon>
    </lineage>
</organism>
<name>A0A8B7PQG6_HYAAZ</name>
<protein>
    <submittedName>
        <fullName evidence="5">Uncharacterized protein LOC108682788</fullName>
    </submittedName>
</protein>
<evidence type="ECO:0000313" key="4">
    <source>
        <dbReference type="Proteomes" id="UP000694843"/>
    </source>
</evidence>
<evidence type="ECO:0000259" key="3">
    <source>
        <dbReference type="SMART" id="SM00690"/>
    </source>
</evidence>
<keyword evidence="4" id="KW-1185">Reference proteome</keyword>
<proteinExistence type="predicted"/>
<feature type="signal peptide" evidence="2">
    <location>
        <begin position="1"/>
        <end position="15"/>
    </location>
</feature>
<accession>A0A8B7PQG6</accession>
<sequence>MKILMVAAVVAVASAAPQFSGAHNNVGFGSEATLALQEFGGGRNSFGGYRAPARECGDGEVLNTDGTCGIPEVKRKIYVFAARPTLHKPITPKVPEPEVNIDVILVKAPVGTPGGKPIVVPPPEQKTVVYVLSKRPKVGQEIIEVPSVPEEPEVYFVNYDDGDNPILPGGIDLQTALSQAAHAQGNLVEGGGSAGGGQYQAPKQQQGFAYNRF</sequence>
<feature type="chain" id="PRO_5033990991" evidence="2">
    <location>
        <begin position="16"/>
        <end position="213"/>
    </location>
</feature>
<dbReference type="RefSeq" id="XP_018027517.1">
    <property type="nucleotide sequence ID" value="XM_018172028.2"/>
</dbReference>
<feature type="region of interest" description="Disordered" evidence="1">
    <location>
        <begin position="192"/>
        <end position="213"/>
    </location>
</feature>
<reference evidence="5" key="1">
    <citation type="submission" date="2025-08" db="UniProtKB">
        <authorList>
            <consortium name="RefSeq"/>
        </authorList>
    </citation>
    <scope>IDENTIFICATION</scope>
    <source>
        <tissue evidence="5">Whole organism</tissue>
    </source>
</reference>
<dbReference type="Pfam" id="PF03103">
    <property type="entry name" value="DUF243"/>
    <property type="match status" value="1"/>
</dbReference>
<feature type="domain" description="DUF243" evidence="3">
    <location>
        <begin position="71"/>
        <end position="160"/>
    </location>
</feature>
<dbReference type="SMART" id="SM00690">
    <property type="entry name" value="DM5"/>
    <property type="match status" value="1"/>
</dbReference>
<keyword evidence="2" id="KW-0732">Signal</keyword>
<gene>
    <name evidence="5" type="primary">LOC108682788</name>
</gene>
<evidence type="ECO:0000313" key="5">
    <source>
        <dbReference type="RefSeq" id="XP_018027517.1"/>
    </source>
</evidence>
<evidence type="ECO:0000256" key="2">
    <source>
        <dbReference type="SAM" id="SignalP"/>
    </source>
</evidence>
<dbReference type="KEGG" id="hazt:108682788"/>
<dbReference type="GeneID" id="108682788"/>
<dbReference type="Proteomes" id="UP000694843">
    <property type="component" value="Unplaced"/>
</dbReference>
<dbReference type="AlphaFoldDB" id="A0A8B7PQG6"/>